<proteinExistence type="predicted"/>
<protein>
    <submittedName>
        <fullName evidence="1">Sigma-70 family RNA polymerase sigma factor</fullName>
    </submittedName>
</protein>
<evidence type="ECO:0000313" key="4">
    <source>
        <dbReference type="Proteomes" id="UP000284472"/>
    </source>
</evidence>
<dbReference type="Proteomes" id="UP000284472">
    <property type="component" value="Unassembled WGS sequence"/>
</dbReference>
<dbReference type="EMBL" id="QSIR01000052">
    <property type="protein sequence ID" value="RHC99872.1"/>
    <property type="molecule type" value="Genomic_DNA"/>
</dbReference>
<dbReference type="RefSeq" id="WP_118044241.1">
    <property type="nucleotide sequence ID" value="NZ_AP031446.1"/>
</dbReference>
<dbReference type="AlphaFoldDB" id="A0A3E4UWG0"/>
<comment type="caution">
    <text evidence="1">The sequence shown here is derived from an EMBL/GenBank/DDBJ whole genome shotgun (WGS) entry which is preliminary data.</text>
</comment>
<sequence length="205" mass="25040">MKISEERIKWVLRDYEGVLKYCDARYENYHRSYICEKQELQNFVLPKIDFAPRSSSGGEKRDLSDLYERWTERQKKFQKELIDLMFEVEKEREEIHRVWLCFQMLPKKEYEILQKLYVEKHPYKEVELDSGISHRAFERNRKHAIELIQNAYESKWKKEKLLVYAKNEKEHRQQKIEEEPYQQIDLSNFIDTGKNHVPDFGTNEG</sequence>
<evidence type="ECO:0000313" key="3">
    <source>
        <dbReference type="Proteomes" id="UP000260808"/>
    </source>
</evidence>
<name>A0A3E4UWG0_MEDGN</name>
<organism evidence="1 3">
    <name type="scientific">Mediterraneibacter gnavus</name>
    <name type="common">Ruminococcus gnavus</name>
    <dbReference type="NCBI Taxonomy" id="33038"/>
    <lineage>
        <taxon>Bacteria</taxon>
        <taxon>Bacillati</taxon>
        <taxon>Bacillota</taxon>
        <taxon>Clostridia</taxon>
        <taxon>Lachnospirales</taxon>
        <taxon>Lachnospiraceae</taxon>
        <taxon>Mediterraneibacter</taxon>
    </lineage>
</organism>
<gene>
    <name evidence="2" type="ORF">DW812_17765</name>
    <name evidence="1" type="ORF">DXC31_16060</name>
</gene>
<evidence type="ECO:0000313" key="2">
    <source>
        <dbReference type="EMBL" id="RHC99872.1"/>
    </source>
</evidence>
<reference evidence="3 4" key="1">
    <citation type="submission" date="2018-08" db="EMBL/GenBank/DDBJ databases">
        <title>A genome reference for cultivated species of the human gut microbiota.</title>
        <authorList>
            <person name="Zou Y."/>
            <person name="Xue W."/>
            <person name="Luo G."/>
        </authorList>
    </citation>
    <scope>NUCLEOTIDE SEQUENCE [LARGE SCALE GENOMIC DNA]</scope>
    <source>
        <strain evidence="2 4">AM32-6</strain>
        <strain evidence="1 3">TF01-20-2</strain>
    </source>
</reference>
<dbReference type="Proteomes" id="UP000260808">
    <property type="component" value="Unassembled WGS sequence"/>
</dbReference>
<accession>A0A3E4UWG0</accession>
<evidence type="ECO:0000313" key="1">
    <source>
        <dbReference type="EMBL" id="RGM17457.1"/>
    </source>
</evidence>
<dbReference type="EMBL" id="QSSX01000066">
    <property type="protein sequence ID" value="RGM17457.1"/>
    <property type="molecule type" value="Genomic_DNA"/>
</dbReference>